<evidence type="ECO:0000256" key="3">
    <source>
        <dbReference type="SAM" id="Phobius"/>
    </source>
</evidence>
<dbReference type="GO" id="GO:0015833">
    <property type="term" value="P:peptide transport"/>
    <property type="evidence" value="ECO:0007669"/>
    <property type="project" value="UniProtKB-KW"/>
</dbReference>
<dbReference type="Gene3D" id="1.20.1250.20">
    <property type="entry name" value="MFS general substrate transporter like domains"/>
    <property type="match status" value="1"/>
</dbReference>
<dbReference type="AlphaFoldDB" id="A0A1S3IU35"/>
<keyword evidence="3" id="KW-0812">Transmembrane</keyword>
<dbReference type="Proteomes" id="UP000085678">
    <property type="component" value="Unplaced"/>
</dbReference>
<dbReference type="RefSeq" id="XP_013401049.2">
    <property type="nucleotide sequence ID" value="XM_013545595.2"/>
</dbReference>
<keyword evidence="1" id="KW-0571">Peptide transport</keyword>
<evidence type="ECO:0000313" key="4">
    <source>
        <dbReference type="Proteomes" id="UP000085678"/>
    </source>
</evidence>
<feature type="region of interest" description="Disordered" evidence="2">
    <location>
        <begin position="1"/>
        <end position="22"/>
    </location>
</feature>
<keyword evidence="3" id="KW-0472">Membrane</keyword>
<feature type="transmembrane region" description="Helical" evidence="3">
    <location>
        <begin position="201"/>
        <end position="219"/>
    </location>
</feature>
<dbReference type="InParanoid" id="A0A1S3IU35"/>
<dbReference type="OrthoDB" id="8904098at2759"/>
<dbReference type="KEGG" id="lak:106166933"/>
<evidence type="ECO:0000313" key="5">
    <source>
        <dbReference type="RefSeq" id="XP_013401049.2"/>
    </source>
</evidence>
<gene>
    <name evidence="5" type="primary">LOC106166933</name>
</gene>
<keyword evidence="1" id="KW-0813">Transport</keyword>
<dbReference type="PANTHER" id="PTHR11654">
    <property type="entry name" value="OLIGOPEPTIDE TRANSPORTER-RELATED"/>
    <property type="match status" value="1"/>
</dbReference>
<dbReference type="SUPFAM" id="SSF103473">
    <property type="entry name" value="MFS general substrate transporter"/>
    <property type="match status" value="1"/>
</dbReference>
<keyword evidence="3" id="KW-1133">Transmembrane helix</keyword>
<feature type="transmembrane region" description="Helical" evidence="3">
    <location>
        <begin position="104"/>
        <end position="121"/>
    </location>
</feature>
<dbReference type="GeneID" id="106166933"/>
<feature type="transmembrane region" description="Helical" evidence="3">
    <location>
        <begin position="73"/>
        <end position="97"/>
    </location>
</feature>
<proteinExistence type="predicted"/>
<dbReference type="InterPro" id="IPR036259">
    <property type="entry name" value="MFS_trans_sf"/>
</dbReference>
<sequence>MDQSSDVDMNVQSTDTQDEKEPLLRNANNRGGAFAVIIILVLTFFQYVAYFSVVKNMVGYWHEHLKSTMDNAWLERMLLVGIGQCAALFGGIIADVLLGKRKTLGVGFTFYLLGAMMLEISTVDSQNTSKKSLATASVAFVVLAEACVSPTLAILGATQLTVNEYNCELVMLMFYLLRNCGALLVNYLVTFVFGPAGDGQFWPALAATLAALLLYLVGLRRYKIEKKIEGLTTCGEVWILIKSWRRSSKDRQRHVTGQRRRRREGAASSFKRLVTLILVNSSVFSFSIIYSQV</sequence>
<keyword evidence="1" id="KW-0653">Protein transport</keyword>
<organism evidence="4 5">
    <name type="scientific">Lingula anatina</name>
    <name type="common">Brachiopod</name>
    <name type="synonym">Lingula unguis</name>
    <dbReference type="NCBI Taxonomy" id="7574"/>
    <lineage>
        <taxon>Eukaryota</taxon>
        <taxon>Metazoa</taxon>
        <taxon>Spiralia</taxon>
        <taxon>Lophotrochozoa</taxon>
        <taxon>Brachiopoda</taxon>
        <taxon>Linguliformea</taxon>
        <taxon>Lingulata</taxon>
        <taxon>Lingulida</taxon>
        <taxon>Linguloidea</taxon>
        <taxon>Lingulidae</taxon>
        <taxon>Lingula</taxon>
    </lineage>
</organism>
<feature type="transmembrane region" description="Helical" evidence="3">
    <location>
        <begin position="33"/>
        <end position="53"/>
    </location>
</feature>
<feature type="transmembrane region" description="Helical" evidence="3">
    <location>
        <begin position="133"/>
        <end position="157"/>
    </location>
</feature>
<feature type="compositionally biased region" description="Polar residues" evidence="2">
    <location>
        <begin position="1"/>
        <end position="15"/>
    </location>
</feature>
<reference evidence="5" key="1">
    <citation type="submission" date="2025-08" db="UniProtKB">
        <authorList>
            <consortium name="RefSeq"/>
        </authorList>
    </citation>
    <scope>IDENTIFICATION</scope>
    <source>
        <tissue evidence="5">Gonads</tissue>
    </source>
</reference>
<feature type="transmembrane region" description="Helical" evidence="3">
    <location>
        <begin position="269"/>
        <end position="290"/>
    </location>
</feature>
<evidence type="ECO:0000256" key="2">
    <source>
        <dbReference type="SAM" id="MobiDB-lite"/>
    </source>
</evidence>
<protein>
    <submittedName>
        <fullName evidence="5">Protein NRT1/ PTR FAMILY 5.11-like</fullName>
    </submittedName>
</protein>
<accession>A0A1S3IU35</accession>
<feature type="transmembrane region" description="Helical" evidence="3">
    <location>
        <begin position="169"/>
        <end position="189"/>
    </location>
</feature>
<name>A0A1S3IU35_LINAN</name>
<evidence type="ECO:0000256" key="1">
    <source>
        <dbReference type="ARBA" id="ARBA00022856"/>
    </source>
</evidence>
<keyword evidence="4" id="KW-1185">Reference proteome</keyword>